<evidence type="ECO:0000313" key="2">
    <source>
        <dbReference type="EMBL" id="PQJ29711.1"/>
    </source>
</evidence>
<evidence type="ECO:0000313" key="3">
    <source>
        <dbReference type="Proteomes" id="UP000239907"/>
    </source>
</evidence>
<dbReference type="RefSeq" id="WP_105044221.1">
    <property type="nucleotide sequence ID" value="NZ_MQWA01000001.1"/>
</dbReference>
<accession>A0A2S7U5J1</accession>
<name>A0A2S7U5J1_9BACT</name>
<organism evidence="2 3">
    <name type="scientific">Rubritalea profundi</name>
    <dbReference type="NCBI Taxonomy" id="1658618"/>
    <lineage>
        <taxon>Bacteria</taxon>
        <taxon>Pseudomonadati</taxon>
        <taxon>Verrucomicrobiota</taxon>
        <taxon>Verrucomicrobiia</taxon>
        <taxon>Verrucomicrobiales</taxon>
        <taxon>Rubritaleaceae</taxon>
        <taxon>Rubritalea</taxon>
    </lineage>
</organism>
<gene>
    <name evidence="2" type="ORF">BSZ32_15265</name>
</gene>
<protein>
    <submittedName>
        <fullName evidence="2">Uncharacterized protein</fullName>
    </submittedName>
</protein>
<comment type="caution">
    <text evidence="2">The sequence shown here is derived from an EMBL/GenBank/DDBJ whole genome shotgun (WGS) entry which is preliminary data.</text>
</comment>
<proteinExistence type="predicted"/>
<dbReference type="Proteomes" id="UP000239907">
    <property type="component" value="Unassembled WGS sequence"/>
</dbReference>
<dbReference type="OrthoDB" id="9815249at2"/>
<keyword evidence="1" id="KW-0732">Signal</keyword>
<dbReference type="AlphaFoldDB" id="A0A2S7U5J1"/>
<feature type="signal peptide" evidence="1">
    <location>
        <begin position="1"/>
        <end position="17"/>
    </location>
</feature>
<keyword evidence="3" id="KW-1185">Reference proteome</keyword>
<evidence type="ECO:0000256" key="1">
    <source>
        <dbReference type="SAM" id="SignalP"/>
    </source>
</evidence>
<feature type="chain" id="PRO_5015766209" evidence="1">
    <location>
        <begin position="18"/>
        <end position="398"/>
    </location>
</feature>
<sequence>MMKSIYASLLLSSSFLAAETPDLQTLLEQGKFEQAIKSHAETPSNQSTFTKALSQLSTSVEDLQQGFYKYGFELNSSTAGIQSVAPIPHNPNPEIVDYQEIRQLIETFHQDLHAIEKTVTTIGEDEFHLPLDLTKVRFDIDNNGERTEMESSVALFLSIESNSRMTQRQIDEMKKIDGTIGFDKSDLIWLKGYIQVTLGATDLLLAHDFEHPFNAISGNLFQKPKNALSTIGADDENYGDIANLIAAFHLSKMKVIEPDRLKQARQHLLNMVDCSKQMWLSIQAETDNNKEWLPSPKQQSVTGVKITAAMIKDWHKFLTEYQTILNGDKLIPHWRFKNKGINLKRVLEESTETDVVLWVTGHAAEPFLEKGELTNDGLWRQLNQTFNGNFLGMSFFIN</sequence>
<reference evidence="2 3" key="1">
    <citation type="submission" date="2016-12" db="EMBL/GenBank/DDBJ databases">
        <title>Study of bacterial adaptation to deep sea.</title>
        <authorList>
            <person name="Song J."/>
            <person name="Yoshizawa S."/>
            <person name="Kogure K."/>
        </authorList>
    </citation>
    <scope>NUCLEOTIDE SEQUENCE [LARGE SCALE GENOMIC DNA]</scope>
    <source>
        <strain evidence="2 3">SAORIC-165</strain>
    </source>
</reference>
<dbReference type="EMBL" id="MQWA01000001">
    <property type="protein sequence ID" value="PQJ29711.1"/>
    <property type="molecule type" value="Genomic_DNA"/>
</dbReference>